<protein>
    <submittedName>
        <fullName evidence="2">Uncharacterized protein</fullName>
    </submittedName>
</protein>
<feature type="compositionally biased region" description="Basic and acidic residues" evidence="1">
    <location>
        <begin position="1"/>
        <end position="17"/>
    </location>
</feature>
<sequence length="66" mass="7376">MRDGGVVRRPSGREDSSRSSTMIDGLQNCDDIAFDSDSVFVIEGKDSAVWAAWRNDTDELHVHHDL</sequence>
<evidence type="ECO:0000313" key="3">
    <source>
        <dbReference type="Proteomes" id="UP001059971"/>
    </source>
</evidence>
<accession>A0ABM7FYF4</accession>
<dbReference type="Proteomes" id="UP001059971">
    <property type="component" value="Chromosome 1"/>
</dbReference>
<dbReference type="EMBL" id="AP018817">
    <property type="protein sequence ID" value="BBF70175.1"/>
    <property type="molecule type" value="Genomic_DNA"/>
</dbReference>
<organism evidence="2 3">
    <name type="scientific">Sphingomonas bisphenolicum</name>
    <dbReference type="NCBI Taxonomy" id="296544"/>
    <lineage>
        <taxon>Bacteria</taxon>
        <taxon>Pseudomonadati</taxon>
        <taxon>Pseudomonadota</taxon>
        <taxon>Alphaproteobacteria</taxon>
        <taxon>Sphingomonadales</taxon>
        <taxon>Sphingomonadaceae</taxon>
        <taxon>Sphingomonas</taxon>
    </lineage>
</organism>
<gene>
    <name evidence="2" type="ORF">SBA_ch1_23750</name>
</gene>
<feature type="region of interest" description="Disordered" evidence="1">
    <location>
        <begin position="1"/>
        <end position="23"/>
    </location>
</feature>
<evidence type="ECO:0000313" key="2">
    <source>
        <dbReference type="EMBL" id="BBF70175.1"/>
    </source>
</evidence>
<proteinExistence type="predicted"/>
<reference evidence="2" key="1">
    <citation type="submission" date="2018-07" db="EMBL/GenBank/DDBJ databases">
        <title>Complete genome sequence of Sphingomonas bisphenolicum strain AO1, a bisphenol A degradative bacterium isolated from Japanese farm field.</title>
        <authorList>
            <person name="Murakami M."/>
            <person name="Koh M."/>
            <person name="Koba S."/>
            <person name="Matsumura Y."/>
        </authorList>
    </citation>
    <scope>NUCLEOTIDE SEQUENCE</scope>
    <source>
        <strain evidence="2">AO1</strain>
    </source>
</reference>
<name>A0ABM7FYF4_9SPHN</name>
<keyword evidence="3" id="KW-1185">Reference proteome</keyword>
<evidence type="ECO:0000256" key="1">
    <source>
        <dbReference type="SAM" id="MobiDB-lite"/>
    </source>
</evidence>